<protein>
    <submittedName>
        <fullName evidence="1">Uncharacterized protein</fullName>
    </submittedName>
</protein>
<comment type="caution">
    <text evidence="1">The sequence shown here is derived from an EMBL/GenBank/DDBJ whole genome shotgun (WGS) entry which is preliminary data.</text>
</comment>
<organism evidence="1 2">
    <name type="scientific">Novipirellula artificiosorum</name>
    <dbReference type="NCBI Taxonomy" id="2528016"/>
    <lineage>
        <taxon>Bacteria</taxon>
        <taxon>Pseudomonadati</taxon>
        <taxon>Planctomycetota</taxon>
        <taxon>Planctomycetia</taxon>
        <taxon>Pirellulales</taxon>
        <taxon>Pirellulaceae</taxon>
        <taxon>Novipirellula</taxon>
    </lineage>
</organism>
<proteinExistence type="predicted"/>
<sequence>MEITSCCQLRMRNQSVVSAKEVVAGGLKESSATATSISELAAIRGAKEVEMERFCIGPKLRDPASKTTLSDAVAAANQPSGTPGSRTITGNNIVAVKPHCRTRNRAAADRFFMFAAISSTTLSRPKLPIAIVATVSIEKKLAIIGFPCELVGSFRSFLDAGDHSIPHPLHRAVQQSQRS</sequence>
<evidence type="ECO:0000313" key="2">
    <source>
        <dbReference type="Proteomes" id="UP000319143"/>
    </source>
</evidence>
<name>A0A5C6CEU5_9BACT</name>
<dbReference type="EMBL" id="SJPV01000056">
    <property type="protein sequence ID" value="TWU21329.1"/>
    <property type="molecule type" value="Genomic_DNA"/>
</dbReference>
<reference evidence="1 2" key="1">
    <citation type="submission" date="2019-02" db="EMBL/GenBank/DDBJ databases">
        <title>Deep-cultivation of Planctomycetes and their phenomic and genomic characterization uncovers novel biology.</title>
        <authorList>
            <person name="Wiegand S."/>
            <person name="Jogler M."/>
            <person name="Boedeker C."/>
            <person name="Pinto D."/>
            <person name="Vollmers J."/>
            <person name="Rivas-Marin E."/>
            <person name="Kohn T."/>
            <person name="Peeters S.H."/>
            <person name="Heuer A."/>
            <person name="Rast P."/>
            <person name="Oberbeckmann S."/>
            <person name="Bunk B."/>
            <person name="Jeske O."/>
            <person name="Meyerdierks A."/>
            <person name="Storesund J.E."/>
            <person name="Kallscheuer N."/>
            <person name="Luecker S."/>
            <person name="Lage O.M."/>
            <person name="Pohl T."/>
            <person name="Merkel B.J."/>
            <person name="Hornburger P."/>
            <person name="Mueller R.-W."/>
            <person name="Bruemmer F."/>
            <person name="Labrenz M."/>
            <person name="Spormann A.M."/>
            <person name="Op Den Camp H."/>
            <person name="Overmann J."/>
            <person name="Amann R."/>
            <person name="Jetten M.S.M."/>
            <person name="Mascher T."/>
            <person name="Medema M.H."/>
            <person name="Devos D.P."/>
            <person name="Kaster A.-K."/>
            <person name="Ovreas L."/>
            <person name="Rohde M."/>
            <person name="Galperin M.Y."/>
            <person name="Jogler C."/>
        </authorList>
    </citation>
    <scope>NUCLEOTIDE SEQUENCE [LARGE SCALE GENOMIC DNA]</scope>
    <source>
        <strain evidence="1 2">Poly41</strain>
    </source>
</reference>
<dbReference type="Proteomes" id="UP000319143">
    <property type="component" value="Unassembled WGS sequence"/>
</dbReference>
<dbReference type="AlphaFoldDB" id="A0A5C6CEU5"/>
<accession>A0A5C6CEU5</accession>
<gene>
    <name evidence="1" type="ORF">Poly41_71620</name>
</gene>
<evidence type="ECO:0000313" key="1">
    <source>
        <dbReference type="EMBL" id="TWU21329.1"/>
    </source>
</evidence>
<keyword evidence="2" id="KW-1185">Reference proteome</keyword>